<dbReference type="CDD" id="cd06550">
    <property type="entry name" value="TM_ABC_iron-siderophores_like"/>
    <property type="match status" value="1"/>
</dbReference>
<protein>
    <submittedName>
        <fullName evidence="9">Iron ABC transporter permease</fullName>
    </submittedName>
</protein>
<dbReference type="Gene3D" id="1.10.3470.10">
    <property type="entry name" value="ABC transporter involved in vitamin B12 uptake, BtuC"/>
    <property type="match status" value="1"/>
</dbReference>
<dbReference type="GO" id="GO:0005886">
    <property type="term" value="C:plasma membrane"/>
    <property type="evidence" value="ECO:0007669"/>
    <property type="project" value="UniProtKB-SubCell"/>
</dbReference>
<keyword evidence="10" id="KW-1185">Reference proteome</keyword>
<dbReference type="KEGG" id="abae:CL176_04205"/>
<dbReference type="PANTHER" id="PTHR30472:SF27">
    <property type="entry name" value="PETROBACTIN IMPORT SYSTEM PERMEASE PROTEIN YCLN"/>
    <property type="match status" value="1"/>
</dbReference>
<feature type="transmembrane region" description="Helical" evidence="8">
    <location>
        <begin position="163"/>
        <end position="180"/>
    </location>
</feature>
<dbReference type="OrthoDB" id="9811975at2"/>
<feature type="transmembrane region" description="Helical" evidence="8">
    <location>
        <begin position="87"/>
        <end position="105"/>
    </location>
</feature>
<name>A0A347WJK4_9LACT</name>
<dbReference type="AlphaFoldDB" id="A0A347WJK4"/>
<reference evidence="9 10" key="1">
    <citation type="submission" date="2017-09" db="EMBL/GenBank/DDBJ databases">
        <title>Complete genome sequence of Oxytococcus suis strain ZY16052.</title>
        <authorList>
            <person name="Li F."/>
        </authorList>
    </citation>
    <scope>NUCLEOTIDE SEQUENCE [LARGE SCALE GENOMIC DNA]</scope>
    <source>
        <strain evidence="9 10">ZY16052</strain>
    </source>
</reference>
<evidence type="ECO:0000256" key="3">
    <source>
        <dbReference type="ARBA" id="ARBA00022448"/>
    </source>
</evidence>
<evidence type="ECO:0000256" key="6">
    <source>
        <dbReference type="ARBA" id="ARBA00022989"/>
    </source>
</evidence>
<organism evidence="9 10">
    <name type="scientific">Suicoccus acidiformans</name>
    <dbReference type="NCBI Taxonomy" id="2036206"/>
    <lineage>
        <taxon>Bacteria</taxon>
        <taxon>Bacillati</taxon>
        <taxon>Bacillota</taxon>
        <taxon>Bacilli</taxon>
        <taxon>Lactobacillales</taxon>
        <taxon>Aerococcaceae</taxon>
        <taxon>Suicoccus</taxon>
    </lineage>
</organism>
<evidence type="ECO:0000256" key="5">
    <source>
        <dbReference type="ARBA" id="ARBA00022692"/>
    </source>
</evidence>
<evidence type="ECO:0000313" key="9">
    <source>
        <dbReference type="EMBL" id="AXY25261.1"/>
    </source>
</evidence>
<accession>A0A347WJK4</accession>
<evidence type="ECO:0000256" key="2">
    <source>
        <dbReference type="ARBA" id="ARBA00007935"/>
    </source>
</evidence>
<sequence length="302" mass="33263">MLLALFSLFTGEYQLTGHDEGWRMLWITRWPRTASLILSGIAMAMSGLVMQLMSQNRFVDASTSGTLEWSSLGILLAYVLFKNPTIFERMTLSIVMAFVGTLIFYKLLQNIRLEGPLMVPIVGMMIGAVISALVTFMSMAMGLDQVVQTWFVASFSSIEMGRYEYLWLILGLVLLLYLFADRLTLASLGEETATSLGLSYQSTVLVGVCLVAFAVGLTSAVIGQLPFVGLIVPNLVSLYRGDHLRSNLPWVCLCGAGIMLVSDILSRILIRPFEVPVSILLSIFGAIVFTVLLFRKYLTKGG</sequence>
<dbReference type="RefSeq" id="WP_118990174.1">
    <property type="nucleotide sequence ID" value="NZ_CP023434.1"/>
</dbReference>
<dbReference type="InterPro" id="IPR000522">
    <property type="entry name" value="ABC_transptr_permease_BtuC"/>
</dbReference>
<keyword evidence="3" id="KW-0813">Transport</keyword>
<keyword evidence="5 8" id="KW-0812">Transmembrane</keyword>
<keyword evidence="6 8" id="KW-1133">Transmembrane helix</keyword>
<proteinExistence type="inferred from homology"/>
<evidence type="ECO:0000256" key="7">
    <source>
        <dbReference type="ARBA" id="ARBA00023136"/>
    </source>
</evidence>
<dbReference type="Proteomes" id="UP000263232">
    <property type="component" value="Chromosome"/>
</dbReference>
<feature type="transmembrane region" description="Helical" evidence="8">
    <location>
        <begin position="192"/>
        <end position="215"/>
    </location>
</feature>
<gene>
    <name evidence="9" type="ORF">CL176_04205</name>
</gene>
<dbReference type="SUPFAM" id="SSF81345">
    <property type="entry name" value="ABC transporter involved in vitamin B12 uptake, BtuC"/>
    <property type="match status" value="1"/>
</dbReference>
<evidence type="ECO:0000256" key="1">
    <source>
        <dbReference type="ARBA" id="ARBA00004651"/>
    </source>
</evidence>
<evidence type="ECO:0000256" key="8">
    <source>
        <dbReference type="SAM" id="Phobius"/>
    </source>
</evidence>
<feature type="transmembrane region" description="Helical" evidence="8">
    <location>
        <begin position="250"/>
        <end position="270"/>
    </location>
</feature>
<feature type="transmembrane region" description="Helical" evidence="8">
    <location>
        <begin position="276"/>
        <end position="294"/>
    </location>
</feature>
<dbReference type="EMBL" id="CP023434">
    <property type="protein sequence ID" value="AXY25261.1"/>
    <property type="molecule type" value="Genomic_DNA"/>
</dbReference>
<feature type="transmembrane region" description="Helical" evidence="8">
    <location>
        <begin position="117"/>
        <end position="143"/>
    </location>
</feature>
<keyword evidence="4" id="KW-1003">Cell membrane</keyword>
<dbReference type="GO" id="GO:0033214">
    <property type="term" value="P:siderophore-iron import into cell"/>
    <property type="evidence" value="ECO:0007669"/>
    <property type="project" value="TreeGrafter"/>
</dbReference>
<comment type="similarity">
    <text evidence="2">Belongs to the binding-protein-dependent transport system permease family. FecCD subfamily.</text>
</comment>
<feature type="transmembrane region" description="Helical" evidence="8">
    <location>
        <begin position="221"/>
        <end position="238"/>
    </location>
</feature>
<evidence type="ECO:0000256" key="4">
    <source>
        <dbReference type="ARBA" id="ARBA00022475"/>
    </source>
</evidence>
<dbReference type="InterPro" id="IPR037294">
    <property type="entry name" value="ABC_BtuC-like"/>
</dbReference>
<dbReference type="PANTHER" id="PTHR30472">
    <property type="entry name" value="FERRIC ENTEROBACTIN TRANSPORT SYSTEM PERMEASE PROTEIN"/>
    <property type="match status" value="1"/>
</dbReference>
<feature type="transmembrane region" description="Helical" evidence="8">
    <location>
        <begin position="33"/>
        <end position="53"/>
    </location>
</feature>
<comment type="subcellular location">
    <subcellularLocation>
        <location evidence="1">Cell membrane</location>
        <topology evidence="1">Multi-pass membrane protein</topology>
    </subcellularLocation>
</comment>
<dbReference type="Pfam" id="PF01032">
    <property type="entry name" value="FecCD"/>
    <property type="match status" value="1"/>
</dbReference>
<evidence type="ECO:0000313" key="10">
    <source>
        <dbReference type="Proteomes" id="UP000263232"/>
    </source>
</evidence>
<keyword evidence="7 8" id="KW-0472">Membrane</keyword>
<dbReference type="GO" id="GO:0022857">
    <property type="term" value="F:transmembrane transporter activity"/>
    <property type="evidence" value="ECO:0007669"/>
    <property type="project" value="InterPro"/>
</dbReference>